<dbReference type="InterPro" id="IPR006311">
    <property type="entry name" value="TAT_signal"/>
</dbReference>
<dbReference type="Gene3D" id="3.20.20.80">
    <property type="entry name" value="Glycosidases"/>
    <property type="match status" value="1"/>
</dbReference>
<dbReference type="Proteomes" id="UP000035199">
    <property type="component" value="Chromosome"/>
</dbReference>
<sequence length="314" mass="33190">MSIFSRRRFLKATAVALAGALTLSTTVAPTAHALGPVLGTVIDYAAGVPNAAAIRSAGHIGTVRYVSQRRPGTESWMVGKPVTIGETQAQAQQGLKTASVYQFGKDASADWKQGAAGAAIHAPQAIALHVAAGGPKGRPIYVAIDDNPSRQQYEQQIRPYLQAFNTALRSQGYSMGIYGNYNTIDWSIQDGLGSYFWQHDWGSNGRIHPRTTIHQKAGFTQVIGGVTVDVNNVYAQDWGQWTPGQAGTAPAAPAAPGNSAPSDQRSSVPLDADTINQIGNALNSMSSHIPGGRQFPVPSAEQINMALDIAKKSS</sequence>
<organism evidence="4 5">
    <name type="scientific">Corynebacterium mustelae</name>
    <dbReference type="NCBI Taxonomy" id="571915"/>
    <lineage>
        <taxon>Bacteria</taxon>
        <taxon>Bacillati</taxon>
        <taxon>Actinomycetota</taxon>
        <taxon>Actinomycetes</taxon>
        <taxon>Mycobacteriales</taxon>
        <taxon>Corynebacteriaceae</taxon>
        <taxon>Corynebacterium</taxon>
    </lineage>
</organism>
<reference evidence="4 5" key="1">
    <citation type="journal article" date="2015" name="Genome Announc.">
        <title>Complete Genome Sequence of the Type Strain Corynebacterium mustelae DSM 45274, Isolated from Various Tissues of a Male Ferret with Lethal Sepsis.</title>
        <authorList>
            <person name="Ruckert C."/>
            <person name="Eimer J."/>
            <person name="Winkler A."/>
            <person name="Tauch A."/>
        </authorList>
    </citation>
    <scope>NUCLEOTIDE SEQUENCE [LARGE SCALE GENOMIC DNA]</scope>
    <source>
        <strain evidence="4 5">DSM 45274</strain>
    </source>
</reference>
<dbReference type="EMBL" id="CP011542">
    <property type="protein sequence ID" value="AKK05291.1"/>
    <property type="molecule type" value="Genomic_DNA"/>
</dbReference>
<dbReference type="InterPro" id="IPR017853">
    <property type="entry name" value="GH"/>
</dbReference>
<proteinExistence type="predicted"/>
<evidence type="ECO:0000259" key="3">
    <source>
        <dbReference type="Pfam" id="PF08924"/>
    </source>
</evidence>
<dbReference type="SUPFAM" id="SSF51445">
    <property type="entry name" value="(Trans)glycosidases"/>
    <property type="match status" value="1"/>
</dbReference>
<dbReference type="RefSeq" id="WP_047261530.1">
    <property type="nucleotide sequence ID" value="NZ_CP011542.1"/>
</dbReference>
<feature type="compositionally biased region" description="Low complexity" evidence="1">
    <location>
        <begin position="243"/>
        <end position="261"/>
    </location>
</feature>
<evidence type="ECO:0000313" key="4">
    <source>
        <dbReference type="EMBL" id="AKK05291.1"/>
    </source>
</evidence>
<evidence type="ECO:0000313" key="5">
    <source>
        <dbReference type="Proteomes" id="UP000035199"/>
    </source>
</evidence>
<dbReference type="OrthoDB" id="4472230at2"/>
<dbReference type="KEGG" id="cmv:CMUST_04760"/>
<dbReference type="STRING" id="571915.CMUST_04760"/>
<dbReference type="NCBIfam" id="TIGR01409">
    <property type="entry name" value="TAT_signal_seq"/>
    <property type="match status" value="1"/>
</dbReference>
<keyword evidence="2" id="KW-0732">Signal</keyword>
<dbReference type="InterPro" id="IPR019546">
    <property type="entry name" value="TAT_signal_bac_arc"/>
</dbReference>
<keyword evidence="5" id="KW-1185">Reference proteome</keyword>
<dbReference type="PROSITE" id="PS51318">
    <property type="entry name" value="TAT"/>
    <property type="match status" value="1"/>
</dbReference>
<feature type="chain" id="PRO_5002554457" evidence="2">
    <location>
        <begin position="34"/>
        <end position="314"/>
    </location>
</feature>
<dbReference type="InterPro" id="IPR015020">
    <property type="entry name" value="Rv2525c-like_Glyco_Hydro-like"/>
</dbReference>
<gene>
    <name evidence="4" type="ORF">CMUST_04760</name>
</gene>
<protein>
    <submittedName>
        <fullName evidence="4">Putative DUF1906 family protein</fullName>
    </submittedName>
</protein>
<dbReference type="AlphaFoldDB" id="A0A0G3GVT6"/>
<feature type="signal peptide" evidence="2">
    <location>
        <begin position="1"/>
        <end position="33"/>
    </location>
</feature>
<dbReference type="PATRIC" id="fig|571915.4.peg.1009"/>
<feature type="region of interest" description="Disordered" evidence="1">
    <location>
        <begin position="241"/>
        <end position="269"/>
    </location>
</feature>
<feature type="domain" description="Rv2525c-like glycoside hydrolase-like" evidence="3">
    <location>
        <begin position="53"/>
        <end position="232"/>
    </location>
</feature>
<dbReference type="Pfam" id="PF08924">
    <property type="entry name" value="Rv2525c_GlyHyd-like"/>
    <property type="match status" value="1"/>
</dbReference>
<name>A0A0G3GVT6_9CORY</name>
<evidence type="ECO:0000256" key="2">
    <source>
        <dbReference type="SAM" id="SignalP"/>
    </source>
</evidence>
<accession>A0A0G3GVT6</accession>
<reference evidence="5" key="2">
    <citation type="submission" date="2015-05" db="EMBL/GenBank/DDBJ databases">
        <title>Complete genome sequence of Corynebacterium mustelae DSM 45274, isolated from various tissues of a male ferret with lethal sepsis.</title>
        <authorList>
            <person name="Ruckert C."/>
            <person name="Albersmeier A."/>
            <person name="Winkler A."/>
            <person name="Tauch A."/>
        </authorList>
    </citation>
    <scope>NUCLEOTIDE SEQUENCE [LARGE SCALE GENOMIC DNA]</scope>
    <source>
        <strain evidence="5">DSM 45274</strain>
    </source>
</reference>
<evidence type="ECO:0000256" key="1">
    <source>
        <dbReference type="SAM" id="MobiDB-lite"/>
    </source>
</evidence>